<feature type="region of interest" description="Disordered" evidence="1">
    <location>
        <begin position="1"/>
        <end position="80"/>
    </location>
</feature>
<reference evidence="2" key="1">
    <citation type="submission" date="2016-03" db="EMBL/GenBank/DDBJ databases">
        <title>Draft genome sequence of Rosellinia necatrix.</title>
        <authorList>
            <person name="Kanematsu S."/>
        </authorList>
    </citation>
    <scope>NUCLEOTIDE SEQUENCE [LARGE SCALE GENOMIC DNA]</scope>
    <source>
        <strain evidence="2">W97</strain>
    </source>
</reference>
<feature type="compositionally biased region" description="Basic and acidic residues" evidence="1">
    <location>
        <begin position="369"/>
        <end position="381"/>
    </location>
</feature>
<dbReference type="OMA" id="KDRAKAH"/>
<gene>
    <name evidence="2" type="ORF">SAMD00023353_2300490</name>
</gene>
<dbReference type="PANTHER" id="PTHR38887">
    <property type="entry name" value="CHROMOSOME 21, WHOLE GENOME SHOTGUN SEQUENCE"/>
    <property type="match status" value="1"/>
</dbReference>
<feature type="region of interest" description="Disordered" evidence="1">
    <location>
        <begin position="369"/>
        <end position="389"/>
    </location>
</feature>
<dbReference type="PANTHER" id="PTHR38887:SF1">
    <property type="entry name" value="RAS MODIFICATION PROTEIN ERF4"/>
    <property type="match status" value="1"/>
</dbReference>
<feature type="compositionally biased region" description="Basic and acidic residues" evidence="1">
    <location>
        <begin position="27"/>
        <end position="55"/>
    </location>
</feature>
<evidence type="ECO:0000313" key="2">
    <source>
        <dbReference type="EMBL" id="GAP87213.1"/>
    </source>
</evidence>
<dbReference type="InterPro" id="IPR053221">
    <property type="entry name" value="Burnettramic_acid_biosynth"/>
</dbReference>
<feature type="compositionally biased region" description="Basic residues" evidence="1">
    <location>
        <begin position="14"/>
        <end position="26"/>
    </location>
</feature>
<proteinExistence type="predicted"/>
<evidence type="ECO:0000313" key="3">
    <source>
        <dbReference type="Proteomes" id="UP000054516"/>
    </source>
</evidence>
<sequence>MPSKELLGDAIRTLTKKASRSLAPKKRLSDDGESHEADHHGEEGLLRPDTLDSERVSAPQPRPTPSPSNNTDGLTRPLSAPSFAAQDDANLSRTPSHNSEAPVTDSHILHLATASLPPVPEDAELPPLPKPVLIPRINPGGSTPFARAWAPELAAHAIAKEDFVAFVDNLNVIITPHAAFRVLEVTGFAVGLVPYDVAEGVGGAIEGIAILGALVMNYKRTKDYLALMNEKYFHPRKLHVKIAGTKRLRRLLGLDKKDPCLAPLTEETLELTSQERCLRYLSHYISELSFDVPAPSRATTVLARIATWEVKHKVLKADKAAVLGRKRSWKRHQKGKNPQTRWNSRAERTRVSALDWILVQNLEELEGQRAEKEAKKEERRQASAWHNIL</sequence>
<dbReference type="STRING" id="77044.A0A1W2TGK0"/>
<name>A0A1W2TGK0_ROSNE</name>
<dbReference type="Proteomes" id="UP000054516">
    <property type="component" value="Unassembled WGS sequence"/>
</dbReference>
<organism evidence="2">
    <name type="scientific">Rosellinia necatrix</name>
    <name type="common">White root-rot fungus</name>
    <dbReference type="NCBI Taxonomy" id="77044"/>
    <lineage>
        <taxon>Eukaryota</taxon>
        <taxon>Fungi</taxon>
        <taxon>Dikarya</taxon>
        <taxon>Ascomycota</taxon>
        <taxon>Pezizomycotina</taxon>
        <taxon>Sordariomycetes</taxon>
        <taxon>Xylariomycetidae</taxon>
        <taxon>Xylariales</taxon>
        <taxon>Xylariaceae</taxon>
        <taxon>Rosellinia</taxon>
    </lineage>
</organism>
<accession>A0A1W2TGK0</accession>
<evidence type="ECO:0000256" key="1">
    <source>
        <dbReference type="SAM" id="MobiDB-lite"/>
    </source>
</evidence>
<protein>
    <submittedName>
        <fullName evidence="2">Uncharacterized protein</fullName>
    </submittedName>
</protein>
<dbReference type="OrthoDB" id="3068835at2759"/>
<dbReference type="EMBL" id="DF977468">
    <property type="protein sequence ID" value="GAP87213.1"/>
    <property type="molecule type" value="Genomic_DNA"/>
</dbReference>
<dbReference type="AlphaFoldDB" id="A0A1W2TGK0"/>
<keyword evidence="3" id="KW-1185">Reference proteome</keyword>